<dbReference type="GO" id="GO:0000160">
    <property type="term" value="P:phosphorelay signal transduction system"/>
    <property type="evidence" value="ECO:0007669"/>
    <property type="project" value="InterPro"/>
</dbReference>
<dbReference type="Gene3D" id="3.40.50.2300">
    <property type="match status" value="1"/>
</dbReference>
<dbReference type="PROSITE" id="PS50110">
    <property type="entry name" value="RESPONSE_REGULATORY"/>
    <property type="match status" value="1"/>
</dbReference>
<dbReference type="AlphaFoldDB" id="A0A5C8Z2L9"/>
<keyword evidence="1" id="KW-0597">Phosphoprotein</keyword>
<feature type="domain" description="Response regulatory" evidence="3">
    <location>
        <begin position="5"/>
        <end position="126"/>
    </location>
</feature>
<evidence type="ECO:0000313" key="5">
    <source>
        <dbReference type="Proteomes" id="UP000321764"/>
    </source>
</evidence>
<gene>
    <name evidence="4" type="ORF">FME95_13245</name>
</gene>
<organism evidence="4 5">
    <name type="scientific">Reinekea thalattae</name>
    <dbReference type="NCBI Taxonomy" id="2593301"/>
    <lineage>
        <taxon>Bacteria</taxon>
        <taxon>Pseudomonadati</taxon>
        <taxon>Pseudomonadota</taxon>
        <taxon>Gammaproteobacteria</taxon>
        <taxon>Oceanospirillales</taxon>
        <taxon>Saccharospirillaceae</taxon>
        <taxon>Reinekea</taxon>
    </lineage>
</organism>
<evidence type="ECO:0000256" key="1">
    <source>
        <dbReference type="PROSITE-ProRule" id="PRU00169"/>
    </source>
</evidence>
<feature type="modified residue" description="4-aspartylphosphate" evidence="1">
    <location>
        <position position="56"/>
    </location>
</feature>
<evidence type="ECO:0000256" key="2">
    <source>
        <dbReference type="SAM" id="MobiDB-lite"/>
    </source>
</evidence>
<comment type="caution">
    <text evidence="4">The sequence shown here is derived from an EMBL/GenBank/DDBJ whole genome shotgun (WGS) entry which is preliminary data.</text>
</comment>
<dbReference type="SUPFAM" id="SSF52172">
    <property type="entry name" value="CheY-like"/>
    <property type="match status" value="1"/>
</dbReference>
<dbReference type="InterPro" id="IPR001789">
    <property type="entry name" value="Sig_transdc_resp-reg_receiver"/>
</dbReference>
<dbReference type="Pfam" id="PF00072">
    <property type="entry name" value="Response_reg"/>
    <property type="match status" value="1"/>
</dbReference>
<dbReference type="RefSeq" id="WP_147714975.1">
    <property type="nucleotide sequence ID" value="NZ_VKAD01000003.1"/>
</dbReference>
<dbReference type="OrthoDB" id="9800897at2"/>
<dbReference type="EMBL" id="VKAD01000003">
    <property type="protein sequence ID" value="TXR51481.1"/>
    <property type="molecule type" value="Genomic_DNA"/>
</dbReference>
<accession>A0A5C8Z2L9</accession>
<evidence type="ECO:0000259" key="3">
    <source>
        <dbReference type="PROSITE" id="PS50110"/>
    </source>
</evidence>
<name>A0A5C8Z2L9_9GAMM</name>
<proteinExistence type="predicted"/>
<dbReference type="Proteomes" id="UP000321764">
    <property type="component" value="Unassembled WGS sequence"/>
</dbReference>
<protein>
    <submittedName>
        <fullName evidence="4">Response regulator</fullName>
    </submittedName>
</protein>
<reference evidence="4 5" key="1">
    <citation type="submission" date="2019-07" db="EMBL/GenBank/DDBJ databases">
        <title>Reinekea sp. strain SSH23 genome sequencing and assembly.</title>
        <authorList>
            <person name="Kim I."/>
        </authorList>
    </citation>
    <scope>NUCLEOTIDE SEQUENCE [LARGE SCALE GENOMIC DNA]</scope>
    <source>
        <strain evidence="4 5">SSH23</strain>
    </source>
</reference>
<sequence length="316" mass="34126">MQKLNFLIVDDASFIRDLVKRALKSQFQNCQIDEAANGKKGQTLLTKNQYDLILCDWEMPEMSGLELLQWYRGYEVENGITKKPFMMVTSRGEKEHVVTAVQAGVSEYIGKPFSPDQLLKKVFKLLLVTHKELIRAIVAGTQEKNPFAPASPGVGSNDSASLLTGGGAAPAAKQPAKTSAAQSSAGLLAAGSMSNSLVDKTPARGAAAKGGKKNLGNVDIRTPDNSWNAILRDINLTGASVQIDFSGSAPPRVLEQVVIDIQPKGRDIARINAFVTSVGLTSKALDCHQADVMIHVVDDDNDKMEALTYFVAEVRR</sequence>
<keyword evidence="5" id="KW-1185">Reference proteome</keyword>
<evidence type="ECO:0000313" key="4">
    <source>
        <dbReference type="EMBL" id="TXR51481.1"/>
    </source>
</evidence>
<dbReference type="InterPro" id="IPR011006">
    <property type="entry name" value="CheY-like_superfamily"/>
</dbReference>
<dbReference type="InterPro" id="IPR052048">
    <property type="entry name" value="ST_Response_Regulator"/>
</dbReference>
<dbReference type="PANTHER" id="PTHR43228">
    <property type="entry name" value="TWO-COMPONENT RESPONSE REGULATOR"/>
    <property type="match status" value="1"/>
</dbReference>
<dbReference type="SMART" id="SM00448">
    <property type="entry name" value="REC"/>
    <property type="match status" value="1"/>
</dbReference>
<feature type="region of interest" description="Disordered" evidence="2">
    <location>
        <begin position="145"/>
        <end position="177"/>
    </location>
</feature>
<dbReference type="PANTHER" id="PTHR43228:SF1">
    <property type="entry name" value="TWO-COMPONENT RESPONSE REGULATOR ARR22"/>
    <property type="match status" value="1"/>
</dbReference>